<gene>
    <name evidence="2" type="ORF">DOTSEDRAFT_73426</name>
</gene>
<reference evidence="3" key="1">
    <citation type="journal article" date="2012" name="PLoS Genet.">
        <title>The genomes of the fungal plant pathogens Cladosporium fulvum and Dothistroma septosporum reveal adaptation to different hosts and lifestyles but also signatures of common ancestry.</title>
        <authorList>
            <person name="de Wit P.J.G.M."/>
            <person name="van der Burgt A."/>
            <person name="Oekmen B."/>
            <person name="Stergiopoulos I."/>
            <person name="Abd-Elsalam K.A."/>
            <person name="Aerts A.L."/>
            <person name="Bahkali A.H."/>
            <person name="Beenen H.G."/>
            <person name="Chettri P."/>
            <person name="Cox M.P."/>
            <person name="Datema E."/>
            <person name="de Vries R.P."/>
            <person name="Dhillon B."/>
            <person name="Ganley A.R."/>
            <person name="Griffiths S.A."/>
            <person name="Guo Y."/>
            <person name="Hamelin R.C."/>
            <person name="Henrissat B."/>
            <person name="Kabir M.S."/>
            <person name="Jashni M.K."/>
            <person name="Kema G."/>
            <person name="Klaubauf S."/>
            <person name="Lapidus A."/>
            <person name="Levasseur A."/>
            <person name="Lindquist E."/>
            <person name="Mehrabi R."/>
            <person name="Ohm R.A."/>
            <person name="Owen T.J."/>
            <person name="Salamov A."/>
            <person name="Schwelm A."/>
            <person name="Schijlen E."/>
            <person name="Sun H."/>
            <person name="van den Burg H.A."/>
            <person name="van Ham R.C.H.J."/>
            <person name="Zhang S."/>
            <person name="Goodwin S.B."/>
            <person name="Grigoriev I.V."/>
            <person name="Collemare J."/>
            <person name="Bradshaw R.E."/>
        </authorList>
    </citation>
    <scope>NUCLEOTIDE SEQUENCE [LARGE SCALE GENOMIC DNA]</scope>
    <source>
        <strain evidence="3">NZE10 / CBS 128990</strain>
    </source>
</reference>
<dbReference type="AlphaFoldDB" id="N1PM12"/>
<dbReference type="Gene3D" id="3.40.50.720">
    <property type="entry name" value="NAD(P)-binding Rossmann-like Domain"/>
    <property type="match status" value="1"/>
</dbReference>
<organism evidence="2 3">
    <name type="scientific">Dothistroma septosporum (strain NZE10 / CBS 128990)</name>
    <name type="common">Red band needle blight fungus</name>
    <name type="synonym">Mycosphaerella pini</name>
    <dbReference type="NCBI Taxonomy" id="675120"/>
    <lineage>
        <taxon>Eukaryota</taxon>
        <taxon>Fungi</taxon>
        <taxon>Dikarya</taxon>
        <taxon>Ascomycota</taxon>
        <taxon>Pezizomycotina</taxon>
        <taxon>Dothideomycetes</taxon>
        <taxon>Dothideomycetidae</taxon>
        <taxon>Mycosphaerellales</taxon>
        <taxon>Mycosphaerellaceae</taxon>
        <taxon>Dothistroma</taxon>
    </lineage>
</organism>
<dbReference type="EMBL" id="KB446541">
    <property type="protein sequence ID" value="EME42580.1"/>
    <property type="molecule type" value="Genomic_DNA"/>
</dbReference>
<reference evidence="2 3" key="2">
    <citation type="journal article" date="2012" name="PLoS Pathog.">
        <title>Diverse lifestyles and strategies of plant pathogenesis encoded in the genomes of eighteen Dothideomycetes fungi.</title>
        <authorList>
            <person name="Ohm R.A."/>
            <person name="Feau N."/>
            <person name="Henrissat B."/>
            <person name="Schoch C.L."/>
            <person name="Horwitz B.A."/>
            <person name="Barry K.W."/>
            <person name="Condon B.J."/>
            <person name="Copeland A.C."/>
            <person name="Dhillon B."/>
            <person name="Glaser F."/>
            <person name="Hesse C.N."/>
            <person name="Kosti I."/>
            <person name="LaButti K."/>
            <person name="Lindquist E.A."/>
            <person name="Lucas S."/>
            <person name="Salamov A.A."/>
            <person name="Bradshaw R.E."/>
            <person name="Ciuffetti L."/>
            <person name="Hamelin R.C."/>
            <person name="Kema G.H.J."/>
            <person name="Lawrence C."/>
            <person name="Scott J.A."/>
            <person name="Spatafora J.W."/>
            <person name="Turgeon B.G."/>
            <person name="de Wit P.J.G.M."/>
            <person name="Zhong S."/>
            <person name="Goodwin S.B."/>
            <person name="Grigoriev I.V."/>
        </authorList>
    </citation>
    <scope>NUCLEOTIDE SEQUENCE [LARGE SCALE GENOMIC DNA]</scope>
    <source>
        <strain evidence="3">NZE10 / CBS 128990</strain>
    </source>
</reference>
<dbReference type="CDD" id="cd08948">
    <property type="entry name" value="5beta-POR_like_SDR_a"/>
    <property type="match status" value="1"/>
</dbReference>
<dbReference type="Proteomes" id="UP000016933">
    <property type="component" value="Unassembled WGS sequence"/>
</dbReference>
<dbReference type="PANTHER" id="PTHR32487:SF29">
    <property type="entry name" value="NAD-DEPENDENT EPIMERASE_DEHYDRATASE DOMAIN-CONTAINING PROTEIN"/>
    <property type="match status" value="1"/>
</dbReference>
<accession>N1PM12</accession>
<dbReference type="Pfam" id="PF22917">
    <property type="entry name" value="PRISE"/>
    <property type="match status" value="1"/>
</dbReference>
<dbReference type="OrthoDB" id="1731983at2759"/>
<feature type="domain" description="PRISE-like Rossmann-fold" evidence="1">
    <location>
        <begin position="29"/>
        <end position="314"/>
    </location>
</feature>
<dbReference type="PANTHER" id="PTHR32487">
    <property type="entry name" value="3-OXO-DELTA(4,5)-STEROID 5-BETA-REDUCTASE"/>
    <property type="match status" value="1"/>
</dbReference>
<evidence type="ECO:0000259" key="1">
    <source>
        <dbReference type="Pfam" id="PF22917"/>
    </source>
</evidence>
<evidence type="ECO:0000313" key="2">
    <source>
        <dbReference type="EMBL" id="EME42580.1"/>
    </source>
</evidence>
<dbReference type="InterPro" id="IPR036291">
    <property type="entry name" value="NAD(P)-bd_dom_sf"/>
</dbReference>
<name>N1PM12_DOTSN</name>
<sequence>MGSENHPHQTKGIFRNLPTFDPAIQGKTAIVTGANGISGFHTMRVLLESPERWTKVWAASRRPPPPEMMKLLPEEARSRVEHVACDFLNKPEDIAKQFKDKGVTADAVFFYSYAQPAPKEGAPAWSNAQELCDVNVALLDNFLKALDIASFTPDRFLLQTGAKNYNVHQGPSRTPFVESAGRTNTEPNFYYPQEDLLYQYCEDHPSTSWNIICPAWIIGATTNAAMNALHPLAVYAAVQAHRGEELQYPGSYTNWLAVGEHSTAYLTGYLSEWAVLEEQTKDQKLNASDTCHVANNRLWPEVARWYGTTSVSQPILDESKVVTIQPESGSTPLGYGPSATIQFAWTLQGWAAEEVNQKAWKEMMAKYHLTHDPFEDVKGSFEFGDMVVWATVGSLSMNKARRFGWTGYVDTMESLFMAYGEMAKIGMLPPMVVEQANPMI</sequence>
<dbReference type="InterPro" id="IPR055222">
    <property type="entry name" value="PRISE-like_Rossmann-fold"/>
</dbReference>
<dbReference type="SUPFAM" id="SSF51735">
    <property type="entry name" value="NAD(P)-binding Rossmann-fold domains"/>
    <property type="match status" value="1"/>
</dbReference>
<dbReference type="HOGENOM" id="CLU_030125_1_1_1"/>
<protein>
    <recommendedName>
        <fullName evidence="1">PRISE-like Rossmann-fold domain-containing protein</fullName>
    </recommendedName>
</protein>
<dbReference type="eggNOG" id="ENOG502SJ55">
    <property type="taxonomic scope" value="Eukaryota"/>
</dbReference>
<dbReference type="STRING" id="675120.N1PM12"/>
<dbReference type="OMA" id="GFHTMRV"/>
<keyword evidence="3" id="KW-1185">Reference proteome</keyword>
<evidence type="ECO:0000313" key="3">
    <source>
        <dbReference type="Proteomes" id="UP000016933"/>
    </source>
</evidence>
<proteinExistence type="predicted"/>